<evidence type="ECO:0000313" key="5">
    <source>
        <dbReference type="Proteomes" id="UP001500655"/>
    </source>
</evidence>
<keyword evidence="3" id="KW-0460">Magnesium</keyword>
<gene>
    <name evidence="4" type="ORF">GCM10009681_02570</name>
</gene>
<accession>A0ABN2JQW0</accession>
<dbReference type="NCBIfam" id="TIGR01549">
    <property type="entry name" value="HAD-SF-IA-v1"/>
    <property type="match status" value="1"/>
</dbReference>
<evidence type="ECO:0000256" key="3">
    <source>
        <dbReference type="ARBA" id="ARBA00022842"/>
    </source>
</evidence>
<comment type="cofactor">
    <cofactor evidence="1">
        <name>Mg(2+)</name>
        <dbReference type="ChEBI" id="CHEBI:18420"/>
    </cofactor>
</comment>
<sequence length="244" mass="25619">MPAVLLDLYNTLVSGGDEERDAMIALTARDVGVDPVVYRDLFHVSWPDRLTGRLGSVEDTVRTLAVHAGSSPSTSAVRLAAARRRTFTRSHLWPSAATLAALSALRAAGWRLGVVTNCTIETAELWSTTPLSTHVDAAVFSPVLGVGKPDPAIYLAACASLGVAPHECVYVGDGADRELATAAQLGMSVIRTVEFKPADSSWPPTKVESLGELVTLLSTPRPSPAAPVLTVAPIPFAQVSGQQG</sequence>
<dbReference type="PRINTS" id="PR00413">
    <property type="entry name" value="HADHALOGNASE"/>
</dbReference>
<evidence type="ECO:0000256" key="2">
    <source>
        <dbReference type="ARBA" id="ARBA00022801"/>
    </source>
</evidence>
<dbReference type="SFLD" id="SFLDS00003">
    <property type="entry name" value="Haloacid_Dehalogenase"/>
    <property type="match status" value="1"/>
</dbReference>
<dbReference type="SUPFAM" id="SSF56784">
    <property type="entry name" value="HAD-like"/>
    <property type="match status" value="1"/>
</dbReference>
<dbReference type="PANTHER" id="PTHR46470">
    <property type="entry name" value="N-ACYLNEURAMINATE-9-PHOSPHATASE"/>
    <property type="match status" value="1"/>
</dbReference>
<dbReference type="Proteomes" id="UP001500655">
    <property type="component" value="Unassembled WGS sequence"/>
</dbReference>
<comment type="caution">
    <text evidence="4">The sequence shown here is derived from an EMBL/GenBank/DDBJ whole genome shotgun (WGS) entry which is preliminary data.</text>
</comment>
<keyword evidence="5" id="KW-1185">Reference proteome</keyword>
<dbReference type="InterPro" id="IPR023214">
    <property type="entry name" value="HAD_sf"/>
</dbReference>
<proteinExistence type="predicted"/>
<name>A0ABN2JQW0_9ACTN</name>
<evidence type="ECO:0000313" key="4">
    <source>
        <dbReference type="EMBL" id="GAA1735621.1"/>
    </source>
</evidence>
<dbReference type="NCBIfam" id="TIGR01509">
    <property type="entry name" value="HAD-SF-IA-v3"/>
    <property type="match status" value="1"/>
</dbReference>
<dbReference type="EMBL" id="BAAALS010000001">
    <property type="protein sequence ID" value="GAA1735621.1"/>
    <property type="molecule type" value="Genomic_DNA"/>
</dbReference>
<dbReference type="InterPro" id="IPR036412">
    <property type="entry name" value="HAD-like_sf"/>
</dbReference>
<dbReference type="Pfam" id="PF00702">
    <property type="entry name" value="Hydrolase"/>
    <property type="match status" value="1"/>
</dbReference>
<dbReference type="Gene3D" id="3.40.50.1000">
    <property type="entry name" value="HAD superfamily/HAD-like"/>
    <property type="match status" value="1"/>
</dbReference>
<keyword evidence="2" id="KW-0378">Hydrolase</keyword>
<organism evidence="4 5">
    <name type="scientific">Luedemannella helvata</name>
    <dbReference type="NCBI Taxonomy" id="349315"/>
    <lineage>
        <taxon>Bacteria</taxon>
        <taxon>Bacillati</taxon>
        <taxon>Actinomycetota</taxon>
        <taxon>Actinomycetes</taxon>
        <taxon>Micromonosporales</taxon>
        <taxon>Micromonosporaceae</taxon>
        <taxon>Luedemannella</taxon>
    </lineage>
</organism>
<evidence type="ECO:0000256" key="1">
    <source>
        <dbReference type="ARBA" id="ARBA00001946"/>
    </source>
</evidence>
<dbReference type="RefSeq" id="WP_344075785.1">
    <property type="nucleotide sequence ID" value="NZ_BAAALS010000001.1"/>
</dbReference>
<dbReference type="SFLD" id="SFLDG01129">
    <property type="entry name" value="C1.5:_HAD__Beta-PGM__Phosphata"/>
    <property type="match status" value="1"/>
</dbReference>
<reference evidence="4 5" key="1">
    <citation type="journal article" date="2019" name="Int. J. Syst. Evol. Microbiol.">
        <title>The Global Catalogue of Microorganisms (GCM) 10K type strain sequencing project: providing services to taxonomists for standard genome sequencing and annotation.</title>
        <authorList>
            <consortium name="The Broad Institute Genomics Platform"/>
            <consortium name="The Broad Institute Genome Sequencing Center for Infectious Disease"/>
            <person name="Wu L."/>
            <person name="Ma J."/>
        </authorList>
    </citation>
    <scope>NUCLEOTIDE SEQUENCE [LARGE SCALE GENOMIC DNA]</scope>
    <source>
        <strain evidence="4 5">JCM 13249</strain>
    </source>
</reference>
<dbReference type="InterPro" id="IPR006439">
    <property type="entry name" value="HAD-SF_hydro_IA"/>
</dbReference>
<dbReference type="InterPro" id="IPR051400">
    <property type="entry name" value="HAD-like_hydrolase"/>
</dbReference>
<protein>
    <submittedName>
        <fullName evidence="4">Uncharacterized protein</fullName>
    </submittedName>
</protein>